<reference evidence="1 2" key="1">
    <citation type="submission" date="2018-12" db="EMBL/GenBank/DDBJ databases">
        <authorList>
            <person name="hu s."/>
            <person name="Xu Y."/>
            <person name="Xu B."/>
            <person name="Li F."/>
        </authorList>
    </citation>
    <scope>NUCLEOTIDE SEQUENCE [LARGE SCALE GENOMIC DNA]</scope>
    <source>
        <strain evidence="1 2">KSW2-17</strain>
    </source>
</reference>
<comment type="caution">
    <text evidence="1">The sequence shown here is derived from an EMBL/GenBank/DDBJ whole genome shotgun (WGS) entry which is preliminary data.</text>
</comment>
<evidence type="ECO:0000313" key="1">
    <source>
        <dbReference type="EMBL" id="RUQ81846.1"/>
    </source>
</evidence>
<keyword evidence="2" id="KW-1185">Reference proteome</keyword>
<name>A0ABY0C3I5_9MICO</name>
<protein>
    <recommendedName>
        <fullName evidence="3">Excreted virulence factor EspC (Type VII ESX diderm)</fullName>
    </recommendedName>
</protein>
<organism evidence="1 2">
    <name type="scientific">Labedella gwakjiensis</name>
    <dbReference type="NCBI Taxonomy" id="390269"/>
    <lineage>
        <taxon>Bacteria</taxon>
        <taxon>Bacillati</taxon>
        <taxon>Actinomycetota</taxon>
        <taxon>Actinomycetes</taxon>
        <taxon>Micrococcales</taxon>
        <taxon>Microbacteriaceae</taxon>
        <taxon>Labedella</taxon>
    </lineage>
</organism>
<proteinExistence type="predicted"/>
<evidence type="ECO:0000313" key="2">
    <source>
        <dbReference type="Proteomes" id="UP000268291"/>
    </source>
</evidence>
<gene>
    <name evidence="1" type="ORF">ELQ93_17615</name>
</gene>
<accession>A0ABY0C3I5</accession>
<evidence type="ECO:0008006" key="3">
    <source>
        <dbReference type="Google" id="ProtNLM"/>
    </source>
</evidence>
<dbReference type="EMBL" id="RZGY01000005">
    <property type="protein sequence ID" value="RUQ81846.1"/>
    <property type="molecule type" value="Genomic_DNA"/>
</dbReference>
<sequence>MSNAANDPQGTVQTFTETAEAIGAAADSVSNNEVKTAVSTVYEDLIALRDVVSSVLVDGDMAAASGLTSAVTDVQTSAQELATLCS</sequence>
<dbReference type="Proteomes" id="UP000268291">
    <property type="component" value="Unassembled WGS sequence"/>
</dbReference>